<dbReference type="InterPro" id="IPR003615">
    <property type="entry name" value="HNH_nuc"/>
</dbReference>
<dbReference type="GO" id="GO:0004519">
    <property type="term" value="F:endonuclease activity"/>
    <property type="evidence" value="ECO:0007669"/>
    <property type="project" value="InterPro"/>
</dbReference>
<dbReference type="Gene3D" id="3.90.75.10">
    <property type="entry name" value="Homing Intron 3 (I-ppo) Encoded Endonuclease, Chain A"/>
    <property type="match status" value="1"/>
</dbReference>
<evidence type="ECO:0000259" key="1">
    <source>
        <dbReference type="Pfam" id="PF13392"/>
    </source>
</evidence>
<evidence type="ECO:0000313" key="2">
    <source>
        <dbReference type="EMBL" id="KKL12805.1"/>
    </source>
</evidence>
<accession>A0A0F9ATQ0</accession>
<dbReference type="SUPFAM" id="SSF54060">
    <property type="entry name" value="His-Me finger endonucleases"/>
    <property type="match status" value="1"/>
</dbReference>
<feature type="domain" description="HNH nuclease" evidence="1">
    <location>
        <begin position="72"/>
        <end position="113"/>
    </location>
</feature>
<proteinExistence type="predicted"/>
<dbReference type="InterPro" id="IPR044925">
    <property type="entry name" value="His-Me_finger_sf"/>
</dbReference>
<dbReference type="Pfam" id="PF13392">
    <property type="entry name" value="HNH_3"/>
    <property type="match status" value="1"/>
</dbReference>
<gene>
    <name evidence="2" type="ORF">LCGC14_2532080</name>
</gene>
<protein>
    <recommendedName>
        <fullName evidence="1">HNH nuclease domain-containing protein</fullName>
    </recommendedName>
</protein>
<reference evidence="2" key="1">
    <citation type="journal article" date="2015" name="Nature">
        <title>Complex archaea that bridge the gap between prokaryotes and eukaryotes.</title>
        <authorList>
            <person name="Spang A."/>
            <person name="Saw J.H."/>
            <person name="Jorgensen S.L."/>
            <person name="Zaremba-Niedzwiedzka K."/>
            <person name="Martijn J."/>
            <person name="Lind A.E."/>
            <person name="van Eijk R."/>
            <person name="Schleper C."/>
            <person name="Guy L."/>
            <person name="Ettema T.J."/>
        </authorList>
    </citation>
    <scope>NUCLEOTIDE SEQUENCE</scope>
</reference>
<name>A0A0F9ATQ0_9ZZZZ</name>
<sequence length="178" mass="21065">MANNYPIRTCQYCKKSFKTKPQIHQPFCSTICSFWDKVEVTSLDECWIWQAKGRSRGYGQLWVKDKQRQLRAHRISWEFRYGKIPNGLYVLHDCDNRLCVNPRHLFLGTHLDNIKDMVNKKRHTIGEKNPNSKLSNENVRIIKQRLNLGHSSPNIAKDFDVSRWAVCLIKTGKRWKHI</sequence>
<dbReference type="EMBL" id="LAZR01041114">
    <property type="protein sequence ID" value="KKL12805.1"/>
    <property type="molecule type" value="Genomic_DNA"/>
</dbReference>
<comment type="caution">
    <text evidence="2">The sequence shown here is derived from an EMBL/GenBank/DDBJ whole genome shotgun (WGS) entry which is preliminary data.</text>
</comment>
<organism evidence="2">
    <name type="scientific">marine sediment metagenome</name>
    <dbReference type="NCBI Taxonomy" id="412755"/>
    <lineage>
        <taxon>unclassified sequences</taxon>
        <taxon>metagenomes</taxon>
        <taxon>ecological metagenomes</taxon>
    </lineage>
</organism>
<dbReference type="InterPro" id="IPR044930">
    <property type="entry name" value="Homing_endonuclease_His-Me"/>
</dbReference>
<dbReference type="AlphaFoldDB" id="A0A0F9ATQ0"/>